<name>A0A326UEU2_THEHA</name>
<accession>A0A326UEU2</accession>
<dbReference type="Gene3D" id="3.40.1080.10">
    <property type="entry name" value="Glutaconate Coenzyme A-transferase"/>
    <property type="match status" value="1"/>
</dbReference>
<dbReference type="OrthoDB" id="9801795at2"/>
<reference evidence="5 6" key="1">
    <citation type="submission" date="2018-06" db="EMBL/GenBank/DDBJ databases">
        <title>Genomic Encyclopedia of Archaeal and Bacterial Type Strains, Phase II (KMG-II): from individual species to whole genera.</title>
        <authorList>
            <person name="Goeker M."/>
        </authorList>
    </citation>
    <scope>NUCLEOTIDE SEQUENCE [LARGE SCALE GENOMIC DNA]</scope>
    <source>
        <strain evidence="5 6">ATCC BAA-1881</strain>
    </source>
</reference>
<proteinExistence type="inferred from homology"/>
<feature type="domain" description="Acetyl-CoA hydrolase/transferase C-terminal" evidence="4">
    <location>
        <begin position="268"/>
        <end position="445"/>
    </location>
</feature>
<feature type="domain" description="Acetyl-CoA hydrolase/transferase N-terminal" evidence="3">
    <location>
        <begin position="10"/>
        <end position="171"/>
    </location>
</feature>
<dbReference type="InterPro" id="IPR038460">
    <property type="entry name" value="AcetylCoA_hyd_C_sf"/>
</dbReference>
<dbReference type="GO" id="GO:0016787">
    <property type="term" value="F:hydrolase activity"/>
    <property type="evidence" value="ECO:0007669"/>
    <property type="project" value="UniProtKB-KW"/>
</dbReference>
<dbReference type="Gene3D" id="3.40.1080.20">
    <property type="entry name" value="Acetyl-CoA hydrolase/transferase C-terminal domain"/>
    <property type="match status" value="1"/>
</dbReference>
<sequence>MSRTIWCDIETAVSVVQSGDRVFVQGAAATPTALTEALVRRGEELHNVEIVHMHTHGPTPYTEERWEGHFFLRSFFVAENVREAANSGRASYTPVFLSDIPLLFEPGGELPIDVAFIQVSPPDRHGYCSLGPSVDVTLAAVQHARTVVALVNPNVPRTHGESFLPFSRVHFAVHWEAPLYVVARQTPDEVQLSIGQHVARLIDDGATLQLGIGAIPDAVLRALDNRKDLGVHTEMFSDGVLDLVEKGVITGARKKRDQGKIVSSFVLGSQRVLDFIDNNPAVELHPTTYTNNTAIIRQFEHMVAVNSALQVDLTGQVCAESIGPYTYSGVGGQMDFLRGAALSPRGRPIIALPATAREPRTSYRTEALAHLDLGALRLDPVEGHISRIVPILTPGAAVTTSRAHVHYVVTEYGIAELHGRNLAERVRALIEVAAPQFREGLERAAYALHLLPARFY</sequence>
<keyword evidence="6" id="KW-1185">Reference proteome</keyword>
<evidence type="ECO:0000313" key="5">
    <source>
        <dbReference type="EMBL" id="PZW36816.1"/>
    </source>
</evidence>
<dbReference type="RefSeq" id="WP_111319394.1">
    <property type="nucleotide sequence ID" value="NZ_BIFX01000001.1"/>
</dbReference>
<evidence type="ECO:0000256" key="1">
    <source>
        <dbReference type="ARBA" id="ARBA00009632"/>
    </source>
</evidence>
<dbReference type="PANTHER" id="PTHR21432:SF20">
    <property type="entry name" value="ACETYL-COA HYDROLASE"/>
    <property type="match status" value="1"/>
</dbReference>
<evidence type="ECO:0000256" key="2">
    <source>
        <dbReference type="ARBA" id="ARBA00022679"/>
    </source>
</evidence>
<dbReference type="Gene3D" id="3.30.750.70">
    <property type="entry name" value="4-hydroxybutyrate coenzyme like domains"/>
    <property type="match status" value="1"/>
</dbReference>
<evidence type="ECO:0000313" key="6">
    <source>
        <dbReference type="Proteomes" id="UP000248806"/>
    </source>
</evidence>
<dbReference type="EMBL" id="QKUF01000001">
    <property type="protein sequence ID" value="PZW36816.1"/>
    <property type="molecule type" value="Genomic_DNA"/>
</dbReference>
<gene>
    <name evidence="5" type="ORF">EI42_01002</name>
</gene>
<dbReference type="AlphaFoldDB" id="A0A326UEU2"/>
<dbReference type="Proteomes" id="UP000248806">
    <property type="component" value="Unassembled WGS sequence"/>
</dbReference>
<protein>
    <submittedName>
        <fullName evidence="5">Acyl-CoA hydrolase</fullName>
    </submittedName>
</protein>
<dbReference type="SUPFAM" id="SSF100950">
    <property type="entry name" value="NagB/RpiA/CoA transferase-like"/>
    <property type="match status" value="2"/>
</dbReference>
<dbReference type="InterPro" id="IPR003702">
    <property type="entry name" value="ActCoA_hydro_N"/>
</dbReference>
<evidence type="ECO:0000259" key="3">
    <source>
        <dbReference type="Pfam" id="PF02550"/>
    </source>
</evidence>
<dbReference type="Pfam" id="PF13336">
    <property type="entry name" value="AcetylCoA_hyd_C"/>
    <property type="match status" value="1"/>
</dbReference>
<dbReference type="InterPro" id="IPR037171">
    <property type="entry name" value="NagB/RpiA_transferase-like"/>
</dbReference>
<keyword evidence="2" id="KW-0808">Transferase</keyword>
<dbReference type="PANTHER" id="PTHR21432">
    <property type="entry name" value="ACETYL-COA HYDROLASE-RELATED"/>
    <property type="match status" value="1"/>
</dbReference>
<dbReference type="GO" id="GO:0006083">
    <property type="term" value="P:acetate metabolic process"/>
    <property type="evidence" value="ECO:0007669"/>
    <property type="project" value="InterPro"/>
</dbReference>
<comment type="caution">
    <text evidence="5">The sequence shown here is derived from an EMBL/GenBank/DDBJ whole genome shotgun (WGS) entry which is preliminary data.</text>
</comment>
<dbReference type="InterPro" id="IPR046433">
    <property type="entry name" value="ActCoA_hydro"/>
</dbReference>
<dbReference type="InterPro" id="IPR026888">
    <property type="entry name" value="AcetylCoA_hyd_C"/>
</dbReference>
<keyword evidence="5" id="KW-0378">Hydrolase</keyword>
<organism evidence="5 6">
    <name type="scientific">Thermosporothrix hazakensis</name>
    <dbReference type="NCBI Taxonomy" id="644383"/>
    <lineage>
        <taxon>Bacteria</taxon>
        <taxon>Bacillati</taxon>
        <taxon>Chloroflexota</taxon>
        <taxon>Ktedonobacteria</taxon>
        <taxon>Ktedonobacterales</taxon>
        <taxon>Thermosporotrichaceae</taxon>
        <taxon>Thermosporothrix</taxon>
    </lineage>
</organism>
<comment type="similarity">
    <text evidence="1">Belongs to the acetyl-CoA hydrolase/transferase family.</text>
</comment>
<dbReference type="GO" id="GO:0008775">
    <property type="term" value="F:acetate CoA-transferase activity"/>
    <property type="evidence" value="ECO:0007669"/>
    <property type="project" value="InterPro"/>
</dbReference>
<evidence type="ECO:0000259" key="4">
    <source>
        <dbReference type="Pfam" id="PF13336"/>
    </source>
</evidence>
<dbReference type="Pfam" id="PF02550">
    <property type="entry name" value="AcetylCoA_hydro"/>
    <property type="match status" value="1"/>
</dbReference>